<dbReference type="PROSITE" id="PS00893">
    <property type="entry name" value="NUDIX_BOX"/>
    <property type="match status" value="1"/>
</dbReference>
<feature type="domain" description="Nudix hydrolase" evidence="2">
    <location>
        <begin position="4"/>
        <end position="131"/>
    </location>
</feature>
<protein>
    <submittedName>
        <fullName evidence="3">MutT NTP pyrophosphohydrolases including oxidative damage repair enzymes</fullName>
    </submittedName>
</protein>
<keyword evidence="1 3" id="KW-0378">Hydrolase</keyword>
<evidence type="ECO:0000259" key="2">
    <source>
        <dbReference type="PROSITE" id="PS51462"/>
    </source>
</evidence>
<dbReference type="InterPro" id="IPR000086">
    <property type="entry name" value="NUDIX_hydrolase_dom"/>
</dbReference>
<evidence type="ECO:0000256" key="1">
    <source>
        <dbReference type="ARBA" id="ARBA00022801"/>
    </source>
</evidence>
<dbReference type="InterPro" id="IPR015797">
    <property type="entry name" value="NUDIX_hydrolase-like_dom_sf"/>
</dbReference>
<dbReference type="Gene3D" id="3.90.79.10">
    <property type="entry name" value="Nucleoside Triphosphate Pyrophosphohydrolase"/>
    <property type="match status" value="1"/>
</dbReference>
<dbReference type="PROSITE" id="PS51462">
    <property type="entry name" value="NUDIX"/>
    <property type="match status" value="1"/>
</dbReference>
<reference evidence="3" key="1">
    <citation type="submission" date="2020-05" db="EMBL/GenBank/DDBJ databases">
        <authorList>
            <person name="Chiriac C."/>
            <person name="Salcher M."/>
            <person name="Ghai R."/>
            <person name="Kavagutti S V."/>
        </authorList>
    </citation>
    <scope>NUCLEOTIDE SEQUENCE</scope>
</reference>
<dbReference type="PANTHER" id="PTHR21340">
    <property type="entry name" value="DIADENOSINE 5,5-P1,P4-TETRAPHOSPHATE PYROPHOSPHOHYDROLASE MUTT"/>
    <property type="match status" value="1"/>
</dbReference>
<proteinExistence type="predicted"/>
<accession>A0A6J7WJP5</accession>
<dbReference type="Pfam" id="PF00293">
    <property type="entry name" value="NUDIX"/>
    <property type="match status" value="1"/>
</dbReference>
<dbReference type="SUPFAM" id="SSF55811">
    <property type="entry name" value="Nudix"/>
    <property type="match status" value="1"/>
</dbReference>
<gene>
    <name evidence="3" type="ORF">UFOVP190_98</name>
</gene>
<sequence length="143" mass="16653">MADRHTEGVGALVYAKSTNRYLFLLRNKSRQNGHWGIVGGKIDPGETVIQALVREIQEEIGQDYSKNKFIPLETFTADNQKFVYYTFLVTVEDEFVPTLNEEHRGYCWVELNDYPKPLHPGLWRSFNFDIIKKKIKTLESILN</sequence>
<dbReference type="InterPro" id="IPR051325">
    <property type="entry name" value="Nudix_hydrolase_domain"/>
</dbReference>
<dbReference type="GO" id="GO:0006167">
    <property type="term" value="P:AMP biosynthetic process"/>
    <property type="evidence" value="ECO:0007669"/>
    <property type="project" value="TreeGrafter"/>
</dbReference>
<dbReference type="EMBL" id="LR798243">
    <property type="protein sequence ID" value="CAB5214403.1"/>
    <property type="molecule type" value="Genomic_DNA"/>
</dbReference>
<dbReference type="PANTHER" id="PTHR21340:SF0">
    <property type="entry name" value="BIS(5'-NUCLEOSYL)-TETRAPHOSPHATASE [ASYMMETRICAL]"/>
    <property type="match status" value="1"/>
</dbReference>
<evidence type="ECO:0000313" key="3">
    <source>
        <dbReference type="EMBL" id="CAB5214403.1"/>
    </source>
</evidence>
<dbReference type="GO" id="GO:0006754">
    <property type="term" value="P:ATP biosynthetic process"/>
    <property type="evidence" value="ECO:0007669"/>
    <property type="project" value="TreeGrafter"/>
</dbReference>
<dbReference type="GO" id="GO:0004081">
    <property type="term" value="F:bis(5'-nucleosyl)-tetraphosphatase (asymmetrical) activity"/>
    <property type="evidence" value="ECO:0007669"/>
    <property type="project" value="TreeGrafter"/>
</dbReference>
<organism evidence="3">
    <name type="scientific">uncultured Caudovirales phage</name>
    <dbReference type="NCBI Taxonomy" id="2100421"/>
    <lineage>
        <taxon>Viruses</taxon>
        <taxon>Duplodnaviria</taxon>
        <taxon>Heunggongvirae</taxon>
        <taxon>Uroviricota</taxon>
        <taxon>Caudoviricetes</taxon>
        <taxon>Peduoviridae</taxon>
        <taxon>Maltschvirus</taxon>
        <taxon>Maltschvirus maltsch</taxon>
    </lineage>
</organism>
<name>A0A6J7WJP5_9CAUD</name>
<dbReference type="InterPro" id="IPR020084">
    <property type="entry name" value="NUDIX_hydrolase_CS"/>
</dbReference>